<gene>
    <name evidence="3" type="primary">rsmD</name>
    <name evidence="3" type="ORF">LSG31_15000</name>
</gene>
<evidence type="ECO:0000313" key="4">
    <source>
        <dbReference type="Proteomes" id="UP000830167"/>
    </source>
</evidence>
<dbReference type="PANTHER" id="PTHR43542">
    <property type="entry name" value="METHYLTRANSFERASE"/>
    <property type="match status" value="1"/>
</dbReference>
<keyword evidence="1 3" id="KW-0489">Methyltransferase</keyword>
<dbReference type="PANTHER" id="PTHR43542:SF1">
    <property type="entry name" value="METHYLTRANSFERASE"/>
    <property type="match status" value="1"/>
</dbReference>
<dbReference type="PIRSF" id="PIRSF004553">
    <property type="entry name" value="CHP00095"/>
    <property type="match status" value="1"/>
</dbReference>
<dbReference type="EMBL" id="CP089291">
    <property type="protein sequence ID" value="UOF89215.1"/>
    <property type="molecule type" value="Genomic_DNA"/>
</dbReference>
<dbReference type="Gene3D" id="3.40.50.150">
    <property type="entry name" value="Vaccinia Virus protein VP39"/>
    <property type="match status" value="1"/>
</dbReference>
<keyword evidence="2 3" id="KW-0808">Transferase</keyword>
<reference evidence="3" key="1">
    <citation type="submission" date="2021-12" db="EMBL/GenBank/DDBJ databases">
        <title>Alicyclobacillaceae gen. nov., sp. nov., isolated from chalcocite enrichment system.</title>
        <authorList>
            <person name="Jiang Z."/>
        </authorList>
    </citation>
    <scope>NUCLEOTIDE SEQUENCE</scope>
    <source>
        <strain evidence="3">MYW30-H2</strain>
    </source>
</reference>
<evidence type="ECO:0000313" key="3">
    <source>
        <dbReference type="EMBL" id="UOF89215.1"/>
    </source>
</evidence>
<name>A0ABY4CFA7_9BACL</name>
<keyword evidence="4" id="KW-1185">Reference proteome</keyword>
<dbReference type="EC" id="2.1.1.171" evidence="3"/>
<dbReference type="NCBIfam" id="TIGR00095">
    <property type="entry name" value="16S rRNA (guanine(966)-N(2))-methyltransferase RsmD"/>
    <property type="match status" value="1"/>
</dbReference>
<dbReference type="CDD" id="cd02440">
    <property type="entry name" value="AdoMet_MTases"/>
    <property type="match status" value="1"/>
</dbReference>
<proteinExistence type="predicted"/>
<dbReference type="SUPFAM" id="SSF53335">
    <property type="entry name" value="S-adenosyl-L-methionine-dependent methyltransferases"/>
    <property type="match status" value="1"/>
</dbReference>
<dbReference type="InterPro" id="IPR004398">
    <property type="entry name" value="RNA_MeTrfase_RsmD"/>
</dbReference>
<evidence type="ECO:0000256" key="1">
    <source>
        <dbReference type="ARBA" id="ARBA00022603"/>
    </source>
</evidence>
<organism evidence="3 4">
    <name type="scientific">Fodinisporobacter ferrooxydans</name>
    <dbReference type="NCBI Taxonomy" id="2901836"/>
    <lineage>
        <taxon>Bacteria</taxon>
        <taxon>Bacillati</taxon>
        <taxon>Bacillota</taxon>
        <taxon>Bacilli</taxon>
        <taxon>Bacillales</taxon>
        <taxon>Alicyclobacillaceae</taxon>
        <taxon>Fodinisporobacter</taxon>
    </lineage>
</organism>
<protein>
    <submittedName>
        <fullName evidence="3">16S rRNA (Guanine(966)-N(2))-methyltransferase RsmD</fullName>
        <ecNumber evidence="3">2.1.1.171</ecNumber>
    </submittedName>
</protein>
<dbReference type="Pfam" id="PF03602">
    <property type="entry name" value="Cons_hypoth95"/>
    <property type="match status" value="1"/>
</dbReference>
<dbReference type="Proteomes" id="UP000830167">
    <property type="component" value="Chromosome"/>
</dbReference>
<accession>A0ABY4CFA7</accession>
<dbReference type="InterPro" id="IPR002052">
    <property type="entry name" value="DNA_methylase_N6_adenine_CS"/>
</dbReference>
<sequence>MRVIAGICKGRRLAAVPGQSTRPTSDKVKESIFNMIGPFFEEGHVLDAYAGTGALAIEALSRGMETATCIDIEPKSLHVIKKNLAECGFLTQAEVYRNDAKRAISILAKKDKRYDLVFLDPPYRYDTIPELISQLQEQRLVNDRAKIVAEHDAGVRLPDEIGEFVQIRYVVYGDTGVTIYQKKTEE</sequence>
<dbReference type="GO" id="GO:0052913">
    <property type="term" value="F:16S rRNA (guanine(966)-N(2))-methyltransferase activity"/>
    <property type="evidence" value="ECO:0007669"/>
    <property type="project" value="UniProtKB-EC"/>
</dbReference>
<dbReference type="PROSITE" id="PS00092">
    <property type="entry name" value="N6_MTASE"/>
    <property type="match status" value="1"/>
</dbReference>
<dbReference type="InterPro" id="IPR029063">
    <property type="entry name" value="SAM-dependent_MTases_sf"/>
</dbReference>
<dbReference type="RefSeq" id="WP_347435899.1">
    <property type="nucleotide sequence ID" value="NZ_CP089291.1"/>
</dbReference>
<evidence type="ECO:0000256" key="2">
    <source>
        <dbReference type="ARBA" id="ARBA00022679"/>
    </source>
</evidence>